<dbReference type="Gene3D" id="1.25.40.20">
    <property type="entry name" value="Ankyrin repeat-containing domain"/>
    <property type="match status" value="1"/>
</dbReference>
<evidence type="ECO:0000256" key="5">
    <source>
        <dbReference type="ARBA" id="ARBA00023141"/>
    </source>
</evidence>
<dbReference type="CDD" id="cd00405">
    <property type="entry name" value="PRAI"/>
    <property type="match status" value="1"/>
</dbReference>
<dbReference type="PANTHER" id="PTHR42894:SF1">
    <property type="entry name" value="N-(5'-PHOSPHORIBOSYL)ANTHRANILATE ISOMERASE"/>
    <property type="match status" value="1"/>
</dbReference>
<evidence type="ECO:0000259" key="7">
    <source>
        <dbReference type="Pfam" id="PF00697"/>
    </source>
</evidence>
<feature type="domain" description="N-(5'phosphoribosyl) anthranilate isomerase (PRAI)" evidence="7">
    <location>
        <begin position="7"/>
        <end position="213"/>
    </location>
</feature>
<evidence type="ECO:0000256" key="4">
    <source>
        <dbReference type="ARBA" id="ARBA00022822"/>
    </source>
</evidence>
<dbReference type="PROSITE" id="PS50297">
    <property type="entry name" value="ANK_REP_REGION"/>
    <property type="match status" value="1"/>
</dbReference>
<dbReference type="GO" id="GO:0000162">
    <property type="term" value="P:L-tryptophan biosynthetic process"/>
    <property type="evidence" value="ECO:0007669"/>
    <property type="project" value="UniProtKB-UniPathway"/>
</dbReference>
<dbReference type="SUPFAM" id="SSF48403">
    <property type="entry name" value="Ankyrin repeat"/>
    <property type="match status" value="1"/>
</dbReference>
<keyword evidence="4" id="KW-0822">Tryptophan biosynthesis</keyword>
<comment type="pathway">
    <text evidence="1">Amino-acid biosynthesis; L-tryptophan biosynthesis; L-tryptophan from chorismate: step 3/5.</text>
</comment>
<accession>A0A0F9UIP9</accession>
<dbReference type="HAMAP" id="MF_00135">
    <property type="entry name" value="PRAI"/>
    <property type="match status" value="1"/>
</dbReference>
<dbReference type="InterPro" id="IPR036770">
    <property type="entry name" value="Ankyrin_rpt-contain_sf"/>
</dbReference>
<keyword evidence="5" id="KW-0057">Aromatic amino acid biosynthesis</keyword>
<dbReference type="PANTHER" id="PTHR42894">
    <property type="entry name" value="N-(5'-PHOSPHORIBOSYL)ANTHRANILATE ISOMERASE"/>
    <property type="match status" value="1"/>
</dbReference>
<dbReference type="SMART" id="SM00248">
    <property type="entry name" value="ANK"/>
    <property type="match status" value="3"/>
</dbReference>
<evidence type="ECO:0000256" key="2">
    <source>
        <dbReference type="ARBA" id="ARBA00012572"/>
    </source>
</evidence>
<evidence type="ECO:0000256" key="3">
    <source>
        <dbReference type="ARBA" id="ARBA00022605"/>
    </source>
</evidence>
<proteinExistence type="inferred from homology"/>
<evidence type="ECO:0000313" key="8">
    <source>
        <dbReference type="EMBL" id="KKN61111.1"/>
    </source>
</evidence>
<dbReference type="UniPathway" id="UPA00035">
    <property type="reaction ID" value="UER00042"/>
</dbReference>
<reference evidence="8" key="1">
    <citation type="journal article" date="2015" name="Nature">
        <title>Complex archaea that bridge the gap between prokaryotes and eukaryotes.</title>
        <authorList>
            <person name="Spang A."/>
            <person name="Saw J.H."/>
            <person name="Jorgensen S.L."/>
            <person name="Zaremba-Niedzwiedzka K."/>
            <person name="Martijn J."/>
            <person name="Lind A.E."/>
            <person name="van Eijk R."/>
            <person name="Schleper C."/>
            <person name="Guy L."/>
            <person name="Ettema T.J."/>
        </authorList>
    </citation>
    <scope>NUCLEOTIDE SEQUENCE</scope>
</reference>
<keyword evidence="3" id="KW-0028">Amino-acid biosynthesis</keyword>
<comment type="caution">
    <text evidence="8">The sequence shown here is derived from an EMBL/GenBank/DDBJ whole genome shotgun (WGS) entry which is preliminary data.</text>
</comment>
<dbReference type="InterPro" id="IPR001240">
    <property type="entry name" value="PRAI_dom"/>
</dbReference>
<evidence type="ECO:0000256" key="6">
    <source>
        <dbReference type="ARBA" id="ARBA00023235"/>
    </source>
</evidence>
<organism evidence="8">
    <name type="scientific">marine sediment metagenome</name>
    <dbReference type="NCBI Taxonomy" id="412755"/>
    <lineage>
        <taxon>unclassified sequences</taxon>
        <taxon>metagenomes</taxon>
        <taxon>ecological metagenomes</taxon>
    </lineage>
</organism>
<dbReference type="AlphaFoldDB" id="A0A0F9UIP9"/>
<dbReference type="PROSITE" id="PS50088">
    <property type="entry name" value="ANK_REPEAT"/>
    <property type="match status" value="1"/>
</dbReference>
<dbReference type="EMBL" id="LAZR01000671">
    <property type="protein sequence ID" value="KKN61111.1"/>
    <property type="molecule type" value="Genomic_DNA"/>
</dbReference>
<evidence type="ECO:0000256" key="1">
    <source>
        <dbReference type="ARBA" id="ARBA00004664"/>
    </source>
</evidence>
<dbReference type="InterPro" id="IPR044643">
    <property type="entry name" value="TrpF_fam"/>
</dbReference>
<sequence length="393" mass="43738">MSNVWVKIERLTRPEQALKVAAMGADAIGLVFAESPRRVTIKQAQAIVAPLPPATQTVALFVNTEVAEINRIVEQLHPTFVQLHGDEPPEIVRWIDARCIKAFRIRNAAWADEVQSWLDGLLDINDVAAIVLDAYSPKRRGGTGKRFNWQWVAAARDARRLEHWPPIILAGGLNADCVADAVRGLQPFGVDVASGVERSPGIKDMKKVAAFIAAAGSVHPPPGDTAIDRWLRSGRRTKLLRHLDAHPQLKRRRPWGPSVLHRASRAKKRQALTRMLIAHGVCVDQRDGLEMTPLMTAASDNDVEMIRLLLAQGADANACNWSSETAFSYACCYNCFEPAKLLHEHGVEINRPDTHGATPLDWAKYHASKRFYDWLISIHCVHRAEPPGHCPRR</sequence>
<dbReference type="Pfam" id="PF00697">
    <property type="entry name" value="PRAI"/>
    <property type="match status" value="1"/>
</dbReference>
<name>A0A0F9UIP9_9ZZZZ</name>
<dbReference type="EC" id="5.3.1.24" evidence="2"/>
<dbReference type="InterPro" id="IPR011060">
    <property type="entry name" value="RibuloseP-bd_barrel"/>
</dbReference>
<dbReference type="Pfam" id="PF12796">
    <property type="entry name" value="Ank_2"/>
    <property type="match status" value="1"/>
</dbReference>
<protein>
    <recommendedName>
        <fullName evidence="2">phosphoribosylanthranilate isomerase</fullName>
        <ecNumber evidence="2">5.3.1.24</ecNumber>
    </recommendedName>
</protein>
<keyword evidence="6" id="KW-0413">Isomerase</keyword>
<dbReference type="InterPro" id="IPR002110">
    <property type="entry name" value="Ankyrin_rpt"/>
</dbReference>
<dbReference type="InterPro" id="IPR013785">
    <property type="entry name" value="Aldolase_TIM"/>
</dbReference>
<dbReference type="GO" id="GO:0004640">
    <property type="term" value="F:phosphoribosylanthranilate isomerase activity"/>
    <property type="evidence" value="ECO:0007669"/>
    <property type="project" value="UniProtKB-EC"/>
</dbReference>
<dbReference type="Gene3D" id="3.20.20.70">
    <property type="entry name" value="Aldolase class I"/>
    <property type="match status" value="1"/>
</dbReference>
<dbReference type="SUPFAM" id="SSF51366">
    <property type="entry name" value="Ribulose-phoshate binding barrel"/>
    <property type="match status" value="1"/>
</dbReference>
<gene>
    <name evidence="8" type="ORF">LCGC14_0525300</name>
</gene>